<reference evidence="5" key="1">
    <citation type="journal article" date="2019" name="Int. J. Syst. Evol. Microbiol.">
        <title>The Global Catalogue of Microorganisms (GCM) 10K type strain sequencing project: providing services to taxonomists for standard genome sequencing and annotation.</title>
        <authorList>
            <consortium name="The Broad Institute Genomics Platform"/>
            <consortium name="The Broad Institute Genome Sequencing Center for Infectious Disease"/>
            <person name="Wu L."/>
            <person name="Ma J."/>
        </authorList>
    </citation>
    <scope>NUCLEOTIDE SEQUENCE [LARGE SCALE GENOMIC DNA]</scope>
    <source>
        <strain evidence="5">JCM 4805</strain>
    </source>
</reference>
<dbReference type="Gene3D" id="1.10.530.10">
    <property type="match status" value="1"/>
</dbReference>
<feature type="chain" id="PRO_5046851133" description="Transglycosylase SLT domain-containing protein" evidence="2">
    <location>
        <begin position="25"/>
        <end position="243"/>
    </location>
</feature>
<feature type="compositionally biased region" description="Basic and acidic residues" evidence="1">
    <location>
        <begin position="110"/>
        <end position="130"/>
    </location>
</feature>
<feature type="region of interest" description="Disordered" evidence="1">
    <location>
        <begin position="97"/>
        <end position="130"/>
    </location>
</feature>
<dbReference type="Proteomes" id="UP001500909">
    <property type="component" value="Unassembled WGS sequence"/>
</dbReference>
<proteinExistence type="predicted"/>
<dbReference type="EMBL" id="BAAABY010000032">
    <property type="protein sequence ID" value="GAA0475259.1"/>
    <property type="molecule type" value="Genomic_DNA"/>
</dbReference>
<sequence>MHMARTATTALSSVLALIMPAAIAFKGMADTRPGEAGTRTEETVAYAGEIRAHAVRGTRRTPTGQRRKIRVARDALEGQAATFVAAGLTEQRYEAAARASRSSSQARTAALERQRAERRAQRREAARRQLEAAGPAGWIRACLRVTGVPGHWYGGLWTIARRESGFDPHAFNGWDANAASGEPSRGLFQTTWPTFRAHHQSGTSWDINDPVANCAAAVNYIKSQYGDIARVQQANGSSAPKGY</sequence>
<comment type="caution">
    <text evidence="4">The sequence shown here is derived from an EMBL/GenBank/DDBJ whole genome shotgun (WGS) entry which is preliminary data.</text>
</comment>
<keyword evidence="2" id="KW-0732">Signal</keyword>
<dbReference type="InterPro" id="IPR023346">
    <property type="entry name" value="Lysozyme-like_dom_sf"/>
</dbReference>
<dbReference type="InterPro" id="IPR008258">
    <property type="entry name" value="Transglycosylase_SLT_dom_1"/>
</dbReference>
<name>A0ABP3KAW0_9ACTN</name>
<dbReference type="Pfam" id="PF01464">
    <property type="entry name" value="SLT"/>
    <property type="match status" value="1"/>
</dbReference>
<evidence type="ECO:0000313" key="4">
    <source>
        <dbReference type="EMBL" id="GAA0475259.1"/>
    </source>
</evidence>
<organism evidence="4 5">
    <name type="scientific">Streptomyces olivaceiscleroticus</name>
    <dbReference type="NCBI Taxonomy" id="68245"/>
    <lineage>
        <taxon>Bacteria</taxon>
        <taxon>Bacillati</taxon>
        <taxon>Actinomycetota</taxon>
        <taxon>Actinomycetes</taxon>
        <taxon>Kitasatosporales</taxon>
        <taxon>Streptomycetaceae</taxon>
        <taxon>Streptomyces</taxon>
    </lineage>
</organism>
<feature type="compositionally biased region" description="Low complexity" evidence="1">
    <location>
        <begin position="97"/>
        <end position="109"/>
    </location>
</feature>
<accession>A0ABP3KAW0</accession>
<evidence type="ECO:0000256" key="2">
    <source>
        <dbReference type="SAM" id="SignalP"/>
    </source>
</evidence>
<gene>
    <name evidence="4" type="ORF">GCM10010361_44560</name>
</gene>
<dbReference type="SUPFAM" id="SSF53955">
    <property type="entry name" value="Lysozyme-like"/>
    <property type="match status" value="1"/>
</dbReference>
<keyword evidence="5" id="KW-1185">Reference proteome</keyword>
<protein>
    <recommendedName>
        <fullName evidence="3">Transglycosylase SLT domain-containing protein</fullName>
    </recommendedName>
</protein>
<evidence type="ECO:0000313" key="5">
    <source>
        <dbReference type="Proteomes" id="UP001500909"/>
    </source>
</evidence>
<evidence type="ECO:0000259" key="3">
    <source>
        <dbReference type="Pfam" id="PF01464"/>
    </source>
</evidence>
<feature type="domain" description="Transglycosylase SLT" evidence="3">
    <location>
        <begin position="151"/>
        <end position="230"/>
    </location>
</feature>
<feature type="signal peptide" evidence="2">
    <location>
        <begin position="1"/>
        <end position="24"/>
    </location>
</feature>
<evidence type="ECO:0000256" key="1">
    <source>
        <dbReference type="SAM" id="MobiDB-lite"/>
    </source>
</evidence>